<dbReference type="RefSeq" id="WP_126912856.1">
    <property type="nucleotide sequence ID" value="NZ_CP034587.1"/>
</dbReference>
<evidence type="ECO:0000313" key="1">
    <source>
        <dbReference type="EMBL" id="AZQ70291.1"/>
    </source>
</evidence>
<dbReference type="OrthoDB" id="9825826at2"/>
<dbReference type="AlphaFoldDB" id="A0A3Q9FU80"/>
<reference evidence="1 2" key="1">
    <citation type="submission" date="2018-12" db="EMBL/GenBank/DDBJ databases">
        <title>The whole draft genome of Streptomyce luteoverticillatus CGMCC 15060.</title>
        <authorList>
            <person name="Feng Z."/>
            <person name="Chen G."/>
            <person name="Zhang J."/>
            <person name="Zhu H."/>
            <person name="Yu X."/>
            <person name="Zhang W."/>
            <person name="Zhang X."/>
        </authorList>
    </citation>
    <scope>NUCLEOTIDE SEQUENCE [LARGE SCALE GENOMIC DNA]</scope>
    <source>
        <strain evidence="1 2">CGMCC 15060</strain>
    </source>
</reference>
<accession>A0A3Q9FU80</accession>
<proteinExistence type="predicted"/>
<sequence>MTAPGTLYLDTAAGTEYARTTAGTWVPVGTPGAQFRSDYAELGLTITGHLRWNPFGEVRFEPTPYARQVELTASWWGDFSDQPPASADVEIRVQLGTAAETKLATVFRAPSRPQRSPKGCGADIATQFEAPAGVPVVVRALAGLHAGDKTRATLRTGYQVTYLHAVAYPKR</sequence>
<organism evidence="1 2">
    <name type="scientific">Streptomyces luteoverticillatus</name>
    <name type="common">Streptoverticillium luteoverticillatus</name>
    <dbReference type="NCBI Taxonomy" id="66425"/>
    <lineage>
        <taxon>Bacteria</taxon>
        <taxon>Bacillati</taxon>
        <taxon>Actinomycetota</taxon>
        <taxon>Actinomycetes</taxon>
        <taxon>Kitasatosporales</taxon>
        <taxon>Streptomycetaceae</taxon>
        <taxon>Streptomyces</taxon>
    </lineage>
</organism>
<gene>
    <name evidence="1" type="ORF">EKH77_02830</name>
</gene>
<dbReference type="EMBL" id="CP034587">
    <property type="protein sequence ID" value="AZQ70291.1"/>
    <property type="molecule type" value="Genomic_DNA"/>
</dbReference>
<dbReference type="Proteomes" id="UP000267900">
    <property type="component" value="Chromosome"/>
</dbReference>
<name>A0A3Q9FU80_STRLT</name>
<evidence type="ECO:0000313" key="2">
    <source>
        <dbReference type="Proteomes" id="UP000267900"/>
    </source>
</evidence>
<protein>
    <submittedName>
        <fullName evidence="1">Uncharacterized protein</fullName>
    </submittedName>
</protein>
<keyword evidence="2" id="KW-1185">Reference proteome</keyword>